<accession>A0A5N6R2N3</accession>
<name>A0A5N6R2N3_9ROSI</name>
<proteinExistence type="predicted"/>
<feature type="region of interest" description="Disordered" evidence="1">
    <location>
        <begin position="143"/>
        <end position="187"/>
    </location>
</feature>
<organism evidence="2 3">
    <name type="scientific">Carpinus fangiana</name>
    <dbReference type="NCBI Taxonomy" id="176857"/>
    <lineage>
        <taxon>Eukaryota</taxon>
        <taxon>Viridiplantae</taxon>
        <taxon>Streptophyta</taxon>
        <taxon>Embryophyta</taxon>
        <taxon>Tracheophyta</taxon>
        <taxon>Spermatophyta</taxon>
        <taxon>Magnoliopsida</taxon>
        <taxon>eudicotyledons</taxon>
        <taxon>Gunneridae</taxon>
        <taxon>Pentapetalae</taxon>
        <taxon>rosids</taxon>
        <taxon>fabids</taxon>
        <taxon>Fagales</taxon>
        <taxon>Betulaceae</taxon>
        <taxon>Carpinus</taxon>
    </lineage>
</organism>
<gene>
    <name evidence="2" type="ORF">FH972_009386</name>
</gene>
<feature type="region of interest" description="Disordered" evidence="1">
    <location>
        <begin position="1"/>
        <end position="28"/>
    </location>
</feature>
<protein>
    <submittedName>
        <fullName evidence="2">Uncharacterized protein</fullName>
    </submittedName>
</protein>
<feature type="compositionally biased region" description="Polar residues" evidence="1">
    <location>
        <begin position="178"/>
        <end position="187"/>
    </location>
</feature>
<keyword evidence="3" id="KW-1185">Reference proteome</keyword>
<sequence>MGGGNMTRKETHGFGGNPTPLYHSHSHKESFHTGHFGVMAPIKTVGRDIMEGFETYGHQFGEGISEAQKGKEVPGVNVGKMGTDGNVEQLEAYKKEGASEIIRGPNGQLSMQQGSRDTGLVDWAQDASHGPTMMNKVMHAKMSPEKDIAGLAGEATAQQEKNEKESATRMAVPRRGQHSQVRNNTSI</sequence>
<evidence type="ECO:0000313" key="3">
    <source>
        <dbReference type="Proteomes" id="UP000327013"/>
    </source>
</evidence>
<reference evidence="2 3" key="1">
    <citation type="submission" date="2019-06" db="EMBL/GenBank/DDBJ databases">
        <title>A chromosomal-level reference genome of Carpinus fangiana (Coryloideae, Betulaceae).</title>
        <authorList>
            <person name="Yang X."/>
            <person name="Wang Z."/>
            <person name="Zhang L."/>
            <person name="Hao G."/>
            <person name="Liu J."/>
            <person name="Yang Y."/>
        </authorList>
    </citation>
    <scope>NUCLEOTIDE SEQUENCE [LARGE SCALE GENOMIC DNA]</scope>
    <source>
        <strain evidence="2">Cfa_2016G</strain>
        <tissue evidence="2">Leaf</tissue>
    </source>
</reference>
<evidence type="ECO:0000313" key="2">
    <source>
        <dbReference type="EMBL" id="KAE8023718.1"/>
    </source>
</evidence>
<dbReference type="Proteomes" id="UP000327013">
    <property type="component" value="Chromosome 3"/>
</dbReference>
<dbReference type="EMBL" id="CM017323">
    <property type="protein sequence ID" value="KAE8023718.1"/>
    <property type="molecule type" value="Genomic_DNA"/>
</dbReference>
<evidence type="ECO:0000256" key="1">
    <source>
        <dbReference type="SAM" id="MobiDB-lite"/>
    </source>
</evidence>
<dbReference type="AlphaFoldDB" id="A0A5N6R2N3"/>